<evidence type="ECO:0000313" key="2">
    <source>
        <dbReference type="Proteomes" id="UP001153331"/>
    </source>
</evidence>
<organism evidence="1 2">
    <name type="scientific">Boeremia exigua</name>
    <dbReference type="NCBI Taxonomy" id="749465"/>
    <lineage>
        <taxon>Eukaryota</taxon>
        <taxon>Fungi</taxon>
        <taxon>Dikarya</taxon>
        <taxon>Ascomycota</taxon>
        <taxon>Pezizomycotina</taxon>
        <taxon>Dothideomycetes</taxon>
        <taxon>Pleosporomycetidae</taxon>
        <taxon>Pleosporales</taxon>
        <taxon>Pleosporineae</taxon>
        <taxon>Didymellaceae</taxon>
        <taxon>Boeremia</taxon>
    </lineage>
</organism>
<gene>
    <name evidence="1" type="ORF">OPT61_g8471</name>
</gene>
<dbReference type="Proteomes" id="UP001153331">
    <property type="component" value="Unassembled WGS sequence"/>
</dbReference>
<comment type="caution">
    <text evidence="1">The sequence shown here is derived from an EMBL/GenBank/DDBJ whole genome shotgun (WGS) entry which is preliminary data.</text>
</comment>
<accession>A0ACC2HYH1</accession>
<sequence length="504" mass="58314">MRTRCQLLFSTRRGLRLSKLTGVRSIRISARIRIYLASQVAVSLNIVVDWSVASRITHSESRRRPKHFKVDERSYNFEALRISHIVAWTAFIYVAQPQGIPNIGEDNVNQERSFKLDNMSSVDDHDTHNSYEKATTKQFQAIMRKKRLDALKERRDILLHGQPAPSKARHWDFSLVPTPPTAHNPKAMRFRKMLHDLSNMPCKWEDARLLDAALQCLPLEHIYEEADKEFKSFDAEADMPASKPRWSYQDCIAKALLRWFRRTFFTWVDNPPCEDCYGRTIRLGLVAPTEEDQSLGAKFVESYKCTTEGSHRYSRFPRYQDPLTLLKTRKGRNGEWAHAFGVLCRALGFRVRWVWNAEDRVWIEVFSEQSRRWIHVDPCEESWDQPLLYTEGTLSTHGDCAVLTEYAACGARLSYCIAFSTEGAVDVTSRYVRQHMYAAPRTRCSEAELVYVLDEITSLRRKDRSMEDIERLEDESRSEGKETLDDLLASLVHGLCEDAASMAT</sequence>
<evidence type="ECO:0000313" key="1">
    <source>
        <dbReference type="EMBL" id="KAJ8108011.1"/>
    </source>
</evidence>
<proteinExistence type="predicted"/>
<dbReference type="EMBL" id="JAPHNI010000819">
    <property type="protein sequence ID" value="KAJ8108011.1"/>
    <property type="molecule type" value="Genomic_DNA"/>
</dbReference>
<reference evidence="1" key="1">
    <citation type="submission" date="2022-11" db="EMBL/GenBank/DDBJ databases">
        <title>Genome Sequence of Boeremia exigua.</title>
        <authorList>
            <person name="Buettner E."/>
        </authorList>
    </citation>
    <scope>NUCLEOTIDE SEQUENCE</scope>
    <source>
        <strain evidence="1">CU02</strain>
    </source>
</reference>
<protein>
    <submittedName>
        <fullName evidence="1">Uncharacterized protein</fullName>
    </submittedName>
</protein>
<name>A0ACC2HYH1_9PLEO</name>
<keyword evidence="2" id="KW-1185">Reference proteome</keyword>